<evidence type="ECO:0000313" key="2">
    <source>
        <dbReference type="EMBL" id="QEC61996.1"/>
    </source>
</evidence>
<protein>
    <submittedName>
        <fullName evidence="2">Alpha/beta hydrolase</fullName>
    </submittedName>
</protein>
<dbReference type="GO" id="GO:0016787">
    <property type="term" value="F:hydrolase activity"/>
    <property type="evidence" value="ECO:0007669"/>
    <property type="project" value="UniProtKB-KW"/>
</dbReference>
<organism evidence="2 3">
    <name type="scientific">Mucilaginibacter ginsenosidivorans</name>
    <dbReference type="NCBI Taxonomy" id="398053"/>
    <lineage>
        <taxon>Bacteria</taxon>
        <taxon>Pseudomonadati</taxon>
        <taxon>Bacteroidota</taxon>
        <taxon>Sphingobacteriia</taxon>
        <taxon>Sphingobacteriales</taxon>
        <taxon>Sphingobacteriaceae</taxon>
        <taxon>Mucilaginibacter</taxon>
    </lineage>
</organism>
<dbReference type="InterPro" id="IPR000073">
    <property type="entry name" value="AB_hydrolase_1"/>
</dbReference>
<dbReference type="InterPro" id="IPR050471">
    <property type="entry name" value="AB_hydrolase"/>
</dbReference>
<sequence length="261" mass="28283">MAQVTSKDGTPIAYEKTGSGLPLILVDGAMCSRDFGPMPKLAQYLANNFTVITYDRRGRNESGDTKPYAVEREIEDIDALIGEAGGSAYVYGISSGAALALAAAASELNITKLALYEPPFDVSDEGHHAPADALAQLKALVTQDRRADAVKYFMKDIIGIPPLVVFMMTLFPIWKKLKAVAHTLPYDITILDGFGLPEERARSVKVRTLVSGGDKSQVLLRNSVKKLAGVMPNSELRMLKGQTHNVSEKAIGPVLVEFFNK</sequence>
<dbReference type="Proteomes" id="UP000321479">
    <property type="component" value="Chromosome"/>
</dbReference>
<evidence type="ECO:0000259" key="1">
    <source>
        <dbReference type="Pfam" id="PF12697"/>
    </source>
</evidence>
<reference evidence="2 3" key="1">
    <citation type="journal article" date="2017" name="Curr. Microbiol.">
        <title>Mucilaginibacter ginsenosidivorans sp. nov., Isolated from Soil of Ginseng Field.</title>
        <authorList>
            <person name="Kim M.M."/>
            <person name="Siddiqi M.Z."/>
            <person name="Im W.T."/>
        </authorList>
    </citation>
    <scope>NUCLEOTIDE SEQUENCE [LARGE SCALE GENOMIC DNA]</scope>
    <source>
        <strain evidence="2 3">Gsoil 3017</strain>
    </source>
</reference>
<dbReference type="AlphaFoldDB" id="A0A5B8UU80"/>
<gene>
    <name evidence="2" type="ORF">FRZ54_05135</name>
</gene>
<accession>A0A5B8UU80</accession>
<dbReference type="EMBL" id="CP042436">
    <property type="protein sequence ID" value="QEC61996.1"/>
    <property type="molecule type" value="Genomic_DNA"/>
</dbReference>
<dbReference type="InterPro" id="IPR029058">
    <property type="entry name" value="AB_hydrolase_fold"/>
</dbReference>
<dbReference type="RefSeq" id="WP_147030573.1">
    <property type="nucleotide sequence ID" value="NZ_CP042436.1"/>
</dbReference>
<feature type="domain" description="AB hydrolase-1" evidence="1">
    <location>
        <begin position="32"/>
        <end position="245"/>
    </location>
</feature>
<dbReference type="SUPFAM" id="SSF53474">
    <property type="entry name" value="alpha/beta-Hydrolases"/>
    <property type="match status" value="1"/>
</dbReference>
<dbReference type="Gene3D" id="3.40.50.1820">
    <property type="entry name" value="alpha/beta hydrolase"/>
    <property type="match status" value="1"/>
</dbReference>
<dbReference type="KEGG" id="mgin:FRZ54_05135"/>
<dbReference type="OrthoDB" id="2247630at2"/>
<name>A0A5B8UU80_9SPHI</name>
<keyword evidence="3" id="KW-1185">Reference proteome</keyword>
<dbReference type="PANTHER" id="PTHR43433">
    <property type="entry name" value="HYDROLASE, ALPHA/BETA FOLD FAMILY PROTEIN"/>
    <property type="match status" value="1"/>
</dbReference>
<evidence type="ECO:0000313" key="3">
    <source>
        <dbReference type="Proteomes" id="UP000321479"/>
    </source>
</evidence>
<keyword evidence="2" id="KW-0378">Hydrolase</keyword>
<proteinExistence type="predicted"/>
<dbReference type="Pfam" id="PF12697">
    <property type="entry name" value="Abhydrolase_6"/>
    <property type="match status" value="1"/>
</dbReference>
<dbReference type="PANTHER" id="PTHR43433:SF5">
    <property type="entry name" value="AB HYDROLASE-1 DOMAIN-CONTAINING PROTEIN"/>
    <property type="match status" value="1"/>
</dbReference>